<protein>
    <submittedName>
        <fullName evidence="1">Uncharacterized protein</fullName>
    </submittedName>
</protein>
<evidence type="ECO:0000313" key="2">
    <source>
        <dbReference type="Proteomes" id="UP000324091"/>
    </source>
</evidence>
<gene>
    <name evidence="1" type="ORF">D4764_16G0007710</name>
</gene>
<name>A0A5C6NXP5_9TELE</name>
<organism evidence="1 2">
    <name type="scientific">Takifugu flavidus</name>
    <name type="common">sansaifugu</name>
    <dbReference type="NCBI Taxonomy" id="433684"/>
    <lineage>
        <taxon>Eukaryota</taxon>
        <taxon>Metazoa</taxon>
        <taxon>Chordata</taxon>
        <taxon>Craniata</taxon>
        <taxon>Vertebrata</taxon>
        <taxon>Euteleostomi</taxon>
        <taxon>Actinopterygii</taxon>
        <taxon>Neopterygii</taxon>
        <taxon>Teleostei</taxon>
        <taxon>Neoteleostei</taxon>
        <taxon>Acanthomorphata</taxon>
        <taxon>Eupercaria</taxon>
        <taxon>Tetraodontiformes</taxon>
        <taxon>Tetradontoidea</taxon>
        <taxon>Tetraodontidae</taxon>
        <taxon>Takifugu</taxon>
    </lineage>
</organism>
<accession>A0A5C6NXP5</accession>
<comment type="caution">
    <text evidence="1">The sequence shown here is derived from an EMBL/GenBank/DDBJ whole genome shotgun (WGS) entry which is preliminary data.</text>
</comment>
<dbReference type="Proteomes" id="UP000324091">
    <property type="component" value="Chromosome 16"/>
</dbReference>
<sequence>MSHYVKASSSLMREADLVWPHAARRSPIPDRDGCLSSPVMASLMNGLHCQEKKGKKGPGSPQRINTYAPENLPRMLKPPIEPRPLLAACSAVSCITDRQTSGSERVENMVRRISRCARVQ</sequence>
<reference evidence="1 2" key="1">
    <citation type="submission" date="2019-04" db="EMBL/GenBank/DDBJ databases">
        <title>Chromosome genome assembly for Takifugu flavidus.</title>
        <authorList>
            <person name="Xiao S."/>
        </authorList>
    </citation>
    <scope>NUCLEOTIDE SEQUENCE [LARGE SCALE GENOMIC DNA]</scope>
    <source>
        <strain evidence="1">HTHZ2018</strain>
        <tissue evidence="1">Muscle</tissue>
    </source>
</reference>
<proteinExistence type="predicted"/>
<evidence type="ECO:0000313" key="1">
    <source>
        <dbReference type="EMBL" id="TWW72274.1"/>
    </source>
</evidence>
<keyword evidence="2" id="KW-1185">Reference proteome</keyword>
<dbReference type="AlphaFoldDB" id="A0A5C6NXP5"/>
<dbReference type="EMBL" id="RHFK02000008">
    <property type="protein sequence ID" value="TWW72274.1"/>
    <property type="molecule type" value="Genomic_DNA"/>
</dbReference>